<protein>
    <submittedName>
        <fullName evidence="2">Cytochrome b/b6 domain-containing protein</fullName>
    </submittedName>
</protein>
<dbReference type="RefSeq" id="WP_257741767.1">
    <property type="nucleotide sequence ID" value="NZ_CP096115.1"/>
</dbReference>
<organism evidence="2 3">
    <name type="scientific">Methanoplanus endosymbiosus</name>
    <dbReference type="NCBI Taxonomy" id="33865"/>
    <lineage>
        <taxon>Archaea</taxon>
        <taxon>Methanobacteriati</taxon>
        <taxon>Methanobacteriota</taxon>
        <taxon>Stenosarchaea group</taxon>
        <taxon>Methanomicrobia</taxon>
        <taxon>Methanomicrobiales</taxon>
        <taxon>Methanomicrobiaceae</taxon>
        <taxon>Methanoplanus</taxon>
    </lineage>
</organism>
<proteinExistence type="predicted"/>
<evidence type="ECO:0000256" key="1">
    <source>
        <dbReference type="SAM" id="Phobius"/>
    </source>
</evidence>
<evidence type="ECO:0000313" key="3">
    <source>
        <dbReference type="Proteomes" id="UP001060368"/>
    </source>
</evidence>
<keyword evidence="1" id="KW-0812">Transmembrane</keyword>
<accession>A0A9E7PKL8</accession>
<gene>
    <name evidence="2" type="ORF">L6E24_09550</name>
</gene>
<feature type="transmembrane region" description="Helical" evidence="1">
    <location>
        <begin position="193"/>
        <end position="215"/>
    </location>
</feature>
<name>A0A9E7PKL8_9EURY</name>
<keyword evidence="3" id="KW-1185">Reference proteome</keyword>
<sequence length="481" mass="55336">MASGKGRRSNVLENNSSVLAERNVLGESRRNNPFRKKLILLDRKSSWLLFFVTFLTVITGYLLTRTESQPVPTVVHVILSVLFAVLLSYHVYVYTFLVKYNWNNGFNSLLRRKFSGISFIILILRVSGVIILFSGLFVLISGLDYYFVLNEPFSLSSHVIIDNIFYVAFSVHMAAGLKLLLHRKKRSRFVQNLSSVLFLMVLLLVAFAFESGFVYNVTEDPGNSVQIDGVVYSVSPQFMSQSRPDIFQEGKYSMFDALVMVSEKKGLNLKYHYDPEVETNVIDSLKGSSNWWYEGYYDGGFTSIPFGEINYQRMDEYPWKEGAILRMIRVSPAELEERYEIFRTEIMRKNENGGKIIIPRVIIEGRTNIYNYGSVEVYAHNLRNDTFRDGVVTAIDTVMTLGDLGDLNYTLKWYESIGTAEIVRSYFVESIDGDSGYNRCGFVYECGEPGYEFFSGNHIHIPSDWRVLKSPEYLKYFWICI</sequence>
<feature type="transmembrane region" description="Helical" evidence="1">
    <location>
        <begin position="45"/>
        <end position="63"/>
    </location>
</feature>
<reference evidence="2" key="1">
    <citation type="submission" date="2022-04" db="EMBL/GenBank/DDBJ databases">
        <title>Complete genome of Methanoplanus endosymbiosus DSM 3599.</title>
        <authorList>
            <person name="Chen S.-C."/>
            <person name="You Y.-T."/>
            <person name="Zhou Y.-Z."/>
            <person name="Lai M.-C."/>
        </authorList>
    </citation>
    <scope>NUCLEOTIDE SEQUENCE</scope>
    <source>
        <strain evidence="2">DSM 3599</strain>
    </source>
</reference>
<dbReference type="AlphaFoldDB" id="A0A9E7PKL8"/>
<feature type="transmembrane region" description="Helical" evidence="1">
    <location>
        <begin position="119"/>
        <end position="143"/>
    </location>
</feature>
<feature type="transmembrane region" description="Helical" evidence="1">
    <location>
        <begin position="163"/>
        <end position="181"/>
    </location>
</feature>
<dbReference type="KEGG" id="mend:L6E24_09550"/>
<dbReference type="GeneID" id="74307946"/>
<keyword evidence="1" id="KW-0472">Membrane</keyword>
<keyword evidence="1" id="KW-1133">Transmembrane helix</keyword>
<dbReference type="Proteomes" id="UP001060368">
    <property type="component" value="Chromosome"/>
</dbReference>
<dbReference type="EMBL" id="CP096115">
    <property type="protein sequence ID" value="UUX91615.1"/>
    <property type="molecule type" value="Genomic_DNA"/>
</dbReference>
<evidence type="ECO:0000313" key="2">
    <source>
        <dbReference type="EMBL" id="UUX91615.1"/>
    </source>
</evidence>
<feature type="transmembrane region" description="Helical" evidence="1">
    <location>
        <begin position="75"/>
        <end position="98"/>
    </location>
</feature>